<dbReference type="Gene3D" id="3.40.50.300">
    <property type="entry name" value="P-loop containing nucleotide triphosphate hydrolases"/>
    <property type="match status" value="1"/>
</dbReference>
<evidence type="ECO:0000313" key="5">
    <source>
        <dbReference type="EMBL" id="QHS90326.1"/>
    </source>
</evidence>
<dbReference type="InterPro" id="IPR056443">
    <property type="entry name" value="AEP_C962R"/>
</dbReference>
<dbReference type="NCBIfam" id="TIGR01613">
    <property type="entry name" value="primase_Cterm"/>
    <property type="match status" value="1"/>
</dbReference>
<dbReference type="GO" id="GO:0016787">
    <property type="term" value="F:hydrolase activity"/>
    <property type="evidence" value="ECO:0007669"/>
    <property type="project" value="UniProtKB-KW"/>
</dbReference>
<protein>
    <recommendedName>
        <fullName evidence="4">SF3 helicase domain-containing protein</fullName>
    </recommendedName>
</protein>
<dbReference type="PANTHER" id="PTHR35372:SF2">
    <property type="entry name" value="SF3 HELICASE DOMAIN-CONTAINING PROTEIN"/>
    <property type="match status" value="1"/>
</dbReference>
<reference evidence="5" key="1">
    <citation type="journal article" date="2020" name="Nature">
        <title>Giant virus diversity and host interactions through global metagenomics.</title>
        <authorList>
            <person name="Schulz F."/>
            <person name="Roux S."/>
            <person name="Paez-Espino D."/>
            <person name="Jungbluth S."/>
            <person name="Walsh D.A."/>
            <person name="Denef V.J."/>
            <person name="McMahon K.D."/>
            <person name="Konstantinidis K.T."/>
            <person name="Eloe-Fadrosh E.A."/>
            <person name="Kyrpides N.C."/>
            <person name="Woyke T."/>
        </authorList>
    </citation>
    <scope>NUCLEOTIDE SEQUENCE</scope>
    <source>
        <strain evidence="5">GVMAG-M-3300010160-60</strain>
    </source>
</reference>
<dbReference type="InterPro" id="IPR051620">
    <property type="entry name" value="ORF904-like_C"/>
</dbReference>
<dbReference type="PANTHER" id="PTHR35372">
    <property type="entry name" value="ATP BINDING PROTEIN-RELATED"/>
    <property type="match status" value="1"/>
</dbReference>
<organism evidence="5">
    <name type="scientific">viral metagenome</name>
    <dbReference type="NCBI Taxonomy" id="1070528"/>
    <lineage>
        <taxon>unclassified sequences</taxon>
        <taxon>metagenomes</taxon>
        <taxon>organismal metagenomes</taxon>
    </lineage>
</organism>
<keyword evidence="2" id="KW-0378">Hydrolase</keyword>
<dbReference type="Pfam" id="PF23162">
    <property type="entry name" value="AEP_C962R"/>
    <property type="match status" value="1"/>
</dbReference>
<dbReference type="InterPro" id="IPR027417">
    <property type="entry name" value="P-loop_NTPase"/>
</dbReference>
<evidence type="ECO:0000256" key="2">
    <source>
        <dbReference type="ARBA" id="ARBA00022801"/>
    </source>
</evidence>
<keyword evidence="1" id="KW-0547">Nucleotide-binding</keyword>
<evidence type="ECO:0000256" key="3">
    <source>
        <dbReference type="ARBA" id="ARBA00022840"/>
    </source>
</evidence>
<feature type="domain" description="SF3 helicase" evidence="4">
    <location>
        <begin position="593"/>
        <end position="753"/>
    </location>
</feature>
<dbReference type="Pfam" id="PF19263">
    <property type="entry name" value="DUF5906"/>
    <property type="match status" value="1"/>
</dbReference>
<dbReference type="AlphaFoldDB" id="A0A6C0BDX4"/>
<name>A0A6C0BDX4_9ZZZZ</name>
<sequence length="886" mass="103916">MDQSIKIKNFNEYIKSYECSEIESTHNTSNKSYKFTDAVYQTFMEKYIDVIETYPDIELNFMEKSNEHCVSLLTIVIKIETSKDWRQYTTDDIEKIIETTNDFINETFDVREEQLKTIVLEKDKPTVKTGNIYIDGFKIYYPYLPLKKEYRYYVLNHLISLMNIDNDAFLYGVKRSNNDIFDISVIKKNGLIMYGSKEYGGTYNATLTYNAYMNKNDNNHSCEDLVHLLSNQQYDEDASYDLINNELNDKVQEVYEMMNEKYVESEMTESTDSTDYSEEEIISEFDLPKDRPKKKTREDLKNIAISQKICGILSVKRLQDINMWARIGYALHSVDTSLYSDFVNYSVKGKNKMSLQEKKEMCAKIWKDAENFENFYSIETLRHWAKIDNHKKLYEMLFKINEDIIENTKTQQHVDIAKVVYELYKDRFVCVNIEKKKWYEFQNHKWVIVQSAYTLENLISDELRQMFITFWHEKVGEHLKSGDGKYGDAQYKQHNTIQKTFEKLGDVKFRSCVISACSNLFFDGEFQKKLDSNVYLIGFRNGVYDLKEMCFRDGLPSDYVSMSVGYDWKEFNGDEPVFAKIDKFFSEIQVEQDMKNYVLTLIASVFRGIPDQKVHIWTGSGGNGKSAVVNLIQMIMGQYFGVVPITILTRKRGSSSGATPELADKYGKRLIIVQEPEHNDVIFVGVMKELSGKDTIQARPLYGDPFTYVPQFKWILTCNNLPNIPSSDDGTWRRLRATPFESKMVDANPVGPLQFLKDESLEEEFPKWTQAFMWLILTKYYKIYDEGVNGKKYKYVEPDKVKLFTKNYKMDTDIFMEFIESNIKKTDNRKDTVGFTYLYDIFREWYKSSYTNEIPNKKELQAYLKKVDFELTKTNLLGAVMLGSMS</sequence>
<dbReference type="InterPro" id="IPR014818">
    <property type="entry name" value="Phage/plasmid_primase_P4_C"/>
</dbReference>
<dbReference type="GO" id="GO:0005524">
    <property type="term" value="F:ATP binding"/>
    <property type="evidence" value="ECO:0007669"/>
    <property type="project" value="UniProtKB-KW"/>
</dbReference>
<dbReference type="InterPro" id="IPR045455">
    <property type="entry name" value="NrS-1_pol-like_helicase"/>
</dbReference>
<dbReference type="EMBL" id="MN739132">
    <property type="protein sequence ID" value="QHS90326.1"/>
    <property type="molecule type" value="Genomic_DNA"/>
</dbReference>
<proteinExistence type="predicted"/>
<evidence type="ECO:0000256" key="1">
    <source>
        <dbReference type="ARBA" id="ARBA00022741"/>
    </source>
</evidence>
<dbReference type="Pfam" id="PF08707">
    <property type="entry name" value="PriCT_2"/>
    <property type="match status" value="1"/>
</dbReference>
<keyword evidence="3" id="KW-0067">ATP-binding</keyword>
<dbReference type="InterPro" id="IPR006500">
    <property type="entry name" value="Helicase_put_C_phage/plasmid"/>
</dbReference>
<dbReference type="PROSITE" id="PS51206">
    <property type="entry name" value="SF3_HELICASE_1"/>
    <property type="match status" value="1"/>
</dbReference>
<dbReference type="InterPro" id="IPR014819">
    <property type="entry name" value="PriCT_2"/>
</dbReference>
<dbReference type="InterPro" id="IPR014015">
    <property type="entry name" value="Helicase_SF3_DNA-vir"/>
</dbReference>
<evidence type="ECO:0000259" key="4">
    <source>
        <dbReference type="PROSITE" id="PS51206"/>
    </source>
</evidence>
<dbReference type="Pfam" id="PF08706">
    <property type="entry name" value="D5_N"/>
    <property type="match status" value="1"/>
</dbReference>
<accession>A0A6C0BDX4</accession>
<dbReference type="SMART" id="SM00885">
    <property type="entry name" value="D5_N"/>
    <property type="match status" value="1"/>
</dbReference>
<dbReference type="SUPFAM" id="SSF52540">
    <property type="entry name" value="P-loop containing nucleoside triphosphate hydrolases"/>
    <property type="match status" value="1"/>
</dbReference>